<dbReference type="InterPro" id="IPR036291">
    <property type="entry name" value="NAD(P)-bd_dom_sf"/>
</dbReference>
<keyword evidence="4" id="KW-1185">Reference proteome</keyword>
<dbReference type="EMBL" id="MLFT02000009">
    <property type="protein sequence ID" value="PHT37947.1"/>
    <property type="molecule type" value="Genomic_DNA"/>
</dbReference>
<feature type="domain" description="NAD(P)-binding" evidence="2">
    <location>
        <begin position="68"/>
        <end position="274"/>
    </location>
</feature>
<dbReference type="FunFam" id="3.40.50.720:FF:000253">
    <property type="entry name" value="Uncharacterized protein At5g02240"/>
    <property type="match status" value="1"/>
</dbReference>
<dbReference type="GO" id="GO:0016491">
    <property type="term" value="F:oxidoreductase activity"/>
    <property type="evidence" value="ECO:0007669"/>
    <property type="project" value="InterPro"/>
</dbReference>
<dbReference type="PANTHER" id="PTHR14194:SF86">
    <property type="entry name" value="OS05G0110300 PROTEIN"/>
    <property type="match status" value="1"/>
</dbReference>
<dbReference type="GO" id="GO:0009507">
    <property type="term" value="C:chloroplast"/>
    <property type="evidence" value="ECO:0007669"/>
    <property type="project" value="TreeGrafter"/>
</dbReference>
<gene>
    <name evidence="3" type="ORF">CQW23_21520</name>
</gene>
<dbReference type="SUPFAM" id="SSF51735">
    <property type="entry name" value="NAD(P)-binding Rossmann-fold domains"/>
    <property type="match status" value="1"/>
</dbReference>
<accession>A0A2G2VY83</accession>
<name>A0A2G2VY83_CAPBA</name>
<protein>
    <recommendedName>
        <fullName evidence="2">NAD(P)-binding domain-containing protein</fullName>
    </recommendedName>
</protein>
<proteinExistence type="inferred from homology"/>
<dbReference type="PANTHER" id="PTHR14194">
    <property type="entry name" value="NITROGEN METABOLIC REGULATION PROTEIN NMR-RELATED"/>
    <property type="match status" value="1"/>
</dbReference>
<dbReference type="AlphaFoldDB" id="A0A2G2VY83"/>
<evidence type="ECO:0000256" key="1">
    <source>
        <dbReference type="ARBA" id="ARBA00007637"/>
    </source>
</evidence>
<evidence type="ECO:0000313" key="4">
    <source>
        <dbReference type="Proteomes" id="UP000224567"/>
    </source>
</evidence>
<reference evidence="3 4" key="1">
    <citation type="journal article" date="2017" name="Genome Biol.">
        <title>New reference genome sequences of hot pepper reveal the massive evolution of plant disease-resistance genes by retroduplication.</title>
        <authorList>
            <person name="Kim S."/>
            <person name="Park J."/>
            <person name="Yeom S.I."/>
            <person name="Kim Y.M."/>
            <person name="Seo E."/>
            <person name="Kim K.T."/>
            <person name="Kim M.S."/>
            <person name="Lee J.M."/>
            <person name="Cheong K."/>
            <person name="Shin H.S."/>
            <person name="Kim S.B."/>
            <person name="Han K."/>
            <person name="Lee J."/>
            <person name="Park M."/>
            <person name="Lee H.A."/>
            <person name="Lee H.Y."/>
            <person name="Lee Y."/>
            <person name="Oh S."/>
            <person name="Lee J.H."/>
            <person name="Choi E."/>
            <person name="Choi E."/>
            <person name="Lee S.E."/>
            <person name="Jeon J."/>
            <person name="Kim H."/>
            <person name="Choi G."/>
            <person name="Song H."/>
            <person name="Lee J."/>
            <person name="Lee S.C."/>
            <person name="Kwon J.K."/>
            <person name="Lee H.Y."/>
            <person name="Koo N."/>
            <person name="Hong Y."/>
            <person name="Kim R.W."/>
            <person name="Kang W.H."/>
            <person name="Huh J.H."/>
            <person name="Kang B.C."/>
            <person name="Yang T.J."/>
            <person name="Lee Y.H."/>
            <person name="Bennetzen J.L."/>
            <person name="Choi D."/>
        </authorList>
    </citation>
    <scope>NUCLEOTIDE SEQUENCE [LARGE SCALE GENOMIC DNA]</scope>
    <source>
        <strain evidence="4">cv. PBC81</strain>
    </source>
</reference>
<dbReference type="InterPro" id="IPR016040">
    <property type="entry name" value="NAD(P)-bd_dom"/>
</dbReference>
<dbReference type="Proteomes" id="UP000224567">
    <property type="component" value="Unassembled WGS sequence"/>
</dbReference>
<dbReference type="CDD" id="cd05243">
    <property type="entry name" value="SDR_a5"/>
    <property type="match status" value="1"/>
</dbReference>
<evidence type="ECO:0000259" key="2">
    <source>
        <dbReference type="Pfam" id="PF13460"/>
    </source>
</evidence>
<organism evidence="3 4">
    <name type="scientific">Capsicum baccatum</name>
    <name type="common">Peruvian pepper</name>
    <dbReference type="NCBI Taxonomy" id="33114"/>
    <lineage>
        <taxon>Eukaryota</taxon>
        <taxon>Viridiplantae</taxon>
        <taxon>Streptophyta</taxon>
        <taxon>Embryophyta</taxon>
        <taxon>Tracheophyta</taxon>
        <taxon>Spermatophyta</taxon>
        <taxon>Magnoliopsida</taxon>
        <taxon>eudicotyledons</taxon>
        <taxon>Gunneridae</taxon>
        <taxon>Pentapetalae</taxon>
        <taxon>asterids</taxon>
        <taxon>lamiids</taxon>
        <taxon>Solanales</taxon>
        <taxon>Solanaceae</taxon>
        <taxon>Solanoideae</taxon>
        <taxon>Capsiceae</taxon>
        <taxon>Capsicum</taxon>
    </lineage>
</organism>
<dbReference type="Gene3D" id="3.40.50.720">
    <property type="entry name" value="NAD(P)-binding Rossmann-like Domain"/>
    <property type="match status" value="1"/>
</dbReference>
<comment type="caution">
    <text evidence="3">The sequence shown here is derived from an EMBL/GenBank/DDBJ whole genome shotgun (WGS) entry which is preliminary data.</text>
</comment>
<dbReference type="STRING" id="33114.A0A2G2VY83"/>
<sequence length="310" mass="33749">MATLTRVSTYQCHKLSLVNHRLPELSSTLVTTATSSSYVSFPNKNKKFSRFSVLAMADLNINTVLVTGAGGRTGSIVYKKLKERSEKYTARGLVRTEESKQKICGADDVYIGDIRNTESLVPAIQGIDALVILTSAVPKMKPGFDPTKGGRPEFYFEDGANPEQVDWIGQKNQIDAAKAAGVKQIVLVGSMGGTNPNHPLNSLGNGNILIWKRKAEQYLADSGIPYTIIRAGGLQDKEGGIRELLVGKDDELLQTETKTVARADVAEVCIQALQYEEAKFKAFDLASKPEGTGTPTKDFKALFAQITTRF</sequence>
<comment type="similarity">
    <text evidence="1">Belongs to the NAD(P)-dependent epimerase/dehydratase family.</text>
</comment>
<reference evidence="4" key="2">
    <citation type="journal article" date="2017" name="J. Anim. Genet.">
        <title>Multiple reference genome sequences of hot pepper reveal the massive evolution of plant disease resistance genes by retroduplication.</title>
        <authorList>
            <person name="Kim S."/>
            <person name="Park J."/>
            <person name="Yeom S.-I."/>
            <person name="Kim Y.-M."/>
            <person name="Seo E."/>
            <person name="Kim K.-T."/>
            <person name="Kim M.-S."/>
            <person name="Lee J.M."/>
            <person name="Cheong K."/>
            <person name="Shin H.-S."/>
            <person name="Kim S.-B."/>
            <person name="Han K."/>
            <person name="Lee J."/>
            <person name="Park M."/>
            <person name="Lee H.-A."/>
            <person name="Lee H.-Y."/>
            <person name="Lee Y."/>
            <person name="Oh S."/>
            <person name="Lee J.H."/>
            <person name="Choi E."/>
            <person name="Choi E."/>
            <person name="Lee S.E."/>
            <person name="Jeon J."/>
            <person name="Kim H."/>
            <person name="Choi G."/>
            <person name="Song H."/>
            <person name="Lee J."/>
            <person name="Lee S.-C."/>
            <person name="Kwon J.-K."/>
            <person name="Lee H.-Y."/>
            <person name="Koo N."/>
            <person name="Hong Y."/>
            <person name="Kim R.W."/>
            <person name="Kang W.-H."/>
            <person name="Huh J.H."/>
            <person name="Kang B.-C."/>
            <person name="Yang T.-J."/>
            <person name="Lee Y.-H."/>
            <person name="Bennetzen J.L."/>
            <person name="Choi D."/>
        </authorList>
    </citation>
    <scope>NUCLEOTIDE SEQUENCE [LARGE SCALE GENOMIC DNA]</scope>
    <source>
        <strain evidence="4">cv. PBC81</strain>
    </source>
</reference>
<dbReference type="InterPro" id="IPR044163">
    <property type="entry name" value="SARED1-like"/>
</dbReference>
<dbReference type="Pfam" id="PF13460">
    <property type="entry name" value="NAD_binding_10"/>
    <property type="match status" value="1"/>
</dbReference>
<evidence type="ECO:0000313" key="3">
    <source>
        <dbReference type="EMBL" id="PHT37947.1"/>
    </source>
</evidence>
<dbReference type="OrthoDB" id="419598at2759"/>